<evidence type="ECO:0000313" key="1">
    <source>
        <dbReference type="EMBL" id="KKM24739.1"/>
    </source>
</evidence>
<proteinExistence type="predicted"/>
<dbReference type="AlphaFoldDB" id="A0A0F9IXF1"/>
<organism evidence="1">
    <name type="scientific">marine sediment metagenome</name>
    <dbReference type="NCBI Taxonomy" id="412755"/>
    <lineage>
        <taxon>unclassified sequences</taxon>
        <taxon>metagenomes</taxon>
        <taxon>ecological metagenomes</taxon>
    </lineage>
</organism>
<sequence>MPYICIHSLSHTRKEWEAVLKADWLVSLPRRAGWLDKRTGEKVAGCLIEYVKVNP</sequence>
<reference evidence="1" key="1">
    <citation type="journal article" date="2015" name="Nature">
        <title>Complex archaea that bridge the gap between prokaryotes and eukaryotes.</title>
        <authorList>
            <person name="Spang A."/>
            <person name="Saw J.H."/>
            <person name="Jorgensen S.L."/>
            <person name="Zaremba-Niedzwiedzka K."/>
            <person name="Martijn J."/>
            <person name="Lind A.E."/>
            <person name="van Eijk R."/>
            <person name="Schleper C."/>
            <person name="Guy L."/>
            <person name="Ettema T.J."/>
        </authorList>
    </citation>
    <scope>NUCLEOTIDE SEQUENCE</scope>
</reference>
<comment type="caution">
    <text evidence="1">The sequence shown here is derived from an EMBL/GenBank/DDBJ whole genome shotgun (WGS) entry which is preliminary data.</text>
</comment>
<name>A0A0F9IXF1_9ZZZZ</name>
<dbReference type="EMBL" id="LAZR01012860">
    <property type="protein sequence ID" value="KKM24739.1"/>
    <property type="molecule type" value="Genomic_DNA"/>
</dbReference>
<protein>
    <submittedName>
        <fullName evidence="1">Uncharacterized protein</fullName>
    </submittedName>
</protein>
<gene>
    <name evidence="1" type="ORF">LCGC14_1602080</name>
</gene>
<accession>A0A0F9IXF1</accession>